<dbReference type="Proteomes" id="UP000315295">
    <property type="component" value="Unassembled WGS sequence"/>
</dbReference>
<dbReference type="EMBL" id="VIEB01000411">
    <property type="protein sequence ID" value="TQD91719.1"/>
    <property type="molecule type" value="Genomic_DNA"/>
</dbReference>
<sequence>MQSFLSTAVYGIQVRDIPVPDVLIHPVVTASLPDTIVYAHEKSFDADQFAKIKSTLELVQLGIVDAINLPRILDQAINWQVLDKIFNVFASRWMSMKIQSKNDVCKSLDEYEDSI</sequence>
<name>A0A540LZI2_MALBA</name>
<reference evidence="1 2" key="1">
    <citation type="journal article" date="2019" name="G3 (Bethesda)">
        <title>Sequencing of a Wild Apple (Malus baccata) Genome Unravels the Differences Between Cultivated and Wild Apple Species Regarding Disease Resistance and Cold Tolerance.</title>
        <authorList>
            <person name="Chen X."/>
        </authorList>
    </citation>
    <scope>NUCLEOTIDE SEQUENCE [LARGE SCALE GENOMIC DNA]</scope>
    <source>
        <strain evidence="2">cv. Shandingzi</strain>
        <tissue evidence="1">Leaves</tissue>
    </source>
</reference>
<protein>
    <submittedName>
        <fullName evidence="1">Uncharacterized protein</fullName>
    </submittedName>
</protein>
<dbReference type="AlphaFoldDB" id="A0A540LZI2"/>
<evidence type="ECO:0000313" key="2">
    <source>
        <dbReference type="Proteomes" id="UP000315295"/>
    </source>
</evidence>
<organism evidence="1 2">
    <name type="scientific">Malus baccata</name>
    <name type="common">Siberian crab apple</name>
    <name type="synonym">Pyrus baccata</name>
    <dbReference type="NCBI Taxonomy" id="106549"/>
    <lineage>
        <taxon>Eukaryota</taxon>
        <taxon>Viridiplantae</taxon>
        <taxon>Streptophyta</taxon>
        <taxon>Embryophyta</taxon>
        <taxon>Tracheophyta</taxon>
        <taxon>Spermatophyta</taxon>
        <taxon>Magnoliopsida</taxon>
        <taxon>eudicotyledons</taxon>
        <taxon>Gunneridae</taxon>
        <taxon>Pentapetalae</taxon>
        <taxon>rosids</taxon>
        <taxon>fabids</taxon>
        <taxon>Rosales</taxon>
        <taxon>Rosaceae</taxon>
        <taxon>Amygdaloideae</taxon>
        <taxon>Maleae</taxon>
        <taxon>Malus</taxon>
    </lineage>
</organism>
<proteinExistence type="predicted"/>
<gene>
    <name evidence="1" type="ORF">C1H46_022710</name>
</gene>
<evidence type="ECO:0000313" key="1">
    <source>
        <dbReference type="EMBL" id="TQD91719.1"/>
    </source>
</evidence>
<keyword evidence="2" id="KW-1185">Reference proteome</keyword>
<comment type="caution">
    <text evidence="1">The sequence shown here is derived from an EMBL/GenBank/DDBJ whole genome shotgun (WGS) entry which is preliminary data.</text>
</comment>
<accession>A0A540LZI2</accession>